<evidence type="ECO:0000256" key="6">
    <source>
        <dbReference type="SAM" id="Phobius"/>
    </source>
</evidence>
<proteinExistence type="predicted"/>
<keyword evidence="4" id="KW-0572">Peptidoglycan-anchor</keyword>
<feature type="signal peptide" evidence="7">
    <location>
        <begin position="1"/>
        <end position="29"/>
    </location>
</feature>
<sequence>MMKSPLTRRRLGIAMASILTAGLAVSATAAANATGPIPTGAVEDLSFCTQNTLAAVPFPEDYEENHWSEPQVSSPEIELPFSVNYYGTEHNSIFVNPSGTLTFGDPWEGYIWGGSSDYPDAIAAFDTMLEPQRDGSSEITYGVSADGSAFCANWVNVAPHEATDTSPEKLLSFQTIIRDRSALTGGVKGDVDVTFNYDQLPQLGAYWWNGEVPATAQAGLFVKDHGWTVRLPGSDGRNSPESPLLDDGEFALTAGSANALDQQGRYIFALRDGDSVERYDLTGTVRDASGNPLAGAVVSVGNKFATTAADGTYRISAVYGSLSIRVNPPANTDFVQGFAWANVDGADMVQDFVLKEEQLRIPRETTVTQGGRDAAAYGLYWSLPFDVTHSACEGAESVTLEILKGGNAIYTGDLVESSPGQYAVTVPPLYPTTGIADFRITVDCGDGTTQNVEFDLYIDPAGTILDTEGNAIDGATVTLLRSDFPEGDFSAVADGSAIMSPSNRTNPTVTGEDGRFAWDVIPGYYRVEASAPNCTVPGSAETVVSTEVLPVPPEYLDLELVLECAEAPVTPPVEDEPAISVSVSEAEQGGTVTVTGAGFDSEEAVEIWLHSTPALLATPSVTSEGAFVHAVTIPTATEPGLHSIVVKRADGTSVTTSITVTKATVKTPGGSNGGGSNAGGSNTGGSNTTPGGSAGGNSTTSSDGLGTGSGLATTGAAESALAAALAIAVLLGGVALLAVRRVRES</sequence>
<keyword evidence="6" id="KW-1133">Transmembrane helix</keyword>
<keyword evidence="2" id="KW-0964">Secreted</keyword>
<gene>
    <name evidence="9" type="ORF">FHX76_002316</name>
</gene>
<dbReference type="InterPro" id="IPR019931">
    <property type="entry name" value="LPXTG_anchor"/>
</dbReference>
<organism evidence="9 10">
    <name type="scientific">Lysinibacter cavernae</name>
    <dbReference type="NCBI Taxonomy" id="1640652"/>
    <lineage>
        <taxon>Bacteria</taxon>
        <taxon>Bacillati</taxon>
        <taxon>Actinomycetota</taxon>
        <taxon>Actinomycetes</taxon>
        <taxon>Micrococcales</taxon>
        <taxon>Microbacteriaceae</taxon>
        <taxon>Lysinibacter</taxon>
    </lineage>
</organism>
<keyword evidence="6" id="KW-0472">Membrane</keyword>
<protein>
    <recommendedName>
        <fullName evidence="8">Gram-positive cocci surface proteins LPxTG domain-containing protein</fullName>
    </recommendedName>
</protein>
<feature type="compositionally biased region" description="Gly residues" evidence="5">
    <location>
        <begin position="670"/>
        <end position="683"/>
    </location>
</feature>
<evidence type="ECO:0000259" key="8">
    <source>
        <dbReference type="PROSITE" id="PS50847"/>
    </source>
</evidence>
<dbReference type="RefSeq" id="WP_167150801.1">
    <property type="nucleotide sequence ID" value="NZ_JAAMOX010000002.1"/>
</dbReference>
<keyword evidence="1" id="KW-0134">Cell wall</keyword>
<evidence type="ECO:0000256" key="5">
    <source>
        <dbReference type="SAM" id="MobiDB-lite"/>
    </source>
</evidence>
<evidence type="ECO:0000256" key="7">
    <source>
        <dbReference type="SAM" id="SignalP"/>
    </source>
</evidence>
<dbReference type="InterPro" id="IPR002909">
    <property type="entry name" value="IPT_dom"/>
</dbReference>
<reference evidence="9 10" key="1">
    <citation type="submission" date="2020-02" db="EMBL/GenBank/DDBJ databases">
        <title>Sequencing the genomes of 1000 actinobacteria strains.</title>
        <authorList>
            <person name="Klenk H.-P."/>
        </authorList>
    </citation>
    <scope>NUCLEOTIDE SEQUENCE [LARGE SCALE GENOMIC DNA]</scope>
    <source>
        <strain evidence="9 10">DSM 27960</strain>
    </source>
</reference>
<dbReference type="Pfam" id="PF01833">
    <property type="entry name" value="TIG"/>
    <property type="match status" value="1"/>
</dbReference>
<dbReference type="PROSITE" id="PS50847">
    <property type="entry name" value="GRAM_POS_ANCHORING"/>
    <property type="match status" value="1"/>
</dbReference>
<dbReference type="Pfam" id="PF13620">
    <property type="entry name" value="CarboxypepD_reg"/>
    <property type="match status" value="1"/>
</dbReference>
<keyword evidence="10" id="KW-1185">Reference proteome</keyword>
<evidence type="ECO:0000313" key="10">
    <source>
        <dbReference type="Proteomes" id="UP000541033"/>
    </source>
</evidence>
<accession>A0A7X5R2D8</accession>
<evidence type="ECO:0000313" key="9">
    <source>
        <dbReference type="EMBL" id="NIH54420.1"/>
    </source>
</evidence>
<evidence type="ECO:0000256" key="4">
    <source>
        <dbReference type="ARBA" id="ARBA00023088"/>
    </source>
</evidence>
<feature type="chain" id="PRO_5038541260" description="Gram-positive cocci surface proteins LPxTG domain-containing protein" evidence="7">
    <location>
        <begin position="30"/>
        <end position="745"/>
    </location>
</feature>
<dbReference type="Gene3D" id="2.60.40.1120">
    <property type="entry name" value="Carboxypeptidase-like, regulatory domain"/>
    <property type="match status" value="2"/>
</dbReference>
<dbReference type="Proteomes" id="UP000541033">
    <property type="component" value="Unassembled WGS sequence"/>
</dbReference>
<name>A0A7X5R2D8_9MICO</name>
<evidence type="ECO:0000256" key="3">
    <source>
        <dbReference type="ARBA" id="ARBA00022729"/>
    </source>
</evidence>
<feature type="transmembrane region" description="Helical" evidence="6">
    <location>
        <begin position="720"/>
        <end position="739"/>
    </location>
</feature>
<feature type="compositionally biased region" description="Low complexity" evidence="5">
    <location>
        <begin position="684"/>
        <end position="706"/>
    </location>
</feature>
<dbReference type="AlphaFoldDB" id="A0A7X5R2D8"/>
<dbReference type="EMBL" id="JAAMOX010000002">
    <property type="protein sequence ID" value="NIH54420.1"/>
    <property type="molecule type" value="Genomic_DNA"/>
</dbReference>
<evidence type="ECO:0000256" key="1">
    <source>
        <dbReference type="ARBA" id="ARBA00022512"/>
    </source>
</evidence>
<feature type="domain" description="Gram-positive cocci surface proteins LPxTG" evidence="8">
    <location>
        <begin position="711"/>
        <end position="745"/>
    </location>
</feature>
<evidence type="ECO:0000256" key="2">
    <source>
        <dbReference type="ARBA" id="ARBA00022525"/>
    </source>
</evidence>
<keyword evidence="6" id="KW-0812">Transmembrane</keyword>
<dbReference type="InterPro" id="IPR008969">
    <property type="entry name" value="CarboxyPept-like_regulatory"/>
</dbReference>
<dbReference type="SUPFAM" id="SSF49464">
    <property type="entry name" value="Carboxypeptidase regulatory domain-like"/>
    <property type="match status" value="2"/>
</dbReference>
<feature type="region of interest" description="Disordered" evidence="5">
    <location>
        <begin position="664"/>
        <end position="706"/>
    </location>
</feature>
<comment type="caution">
    <text evidence="9">The sequence shown here is derived from an EMBL/GenBank/DDBJ whole genome shotgun (WGS) entry which is preliminary data.</text>
</comment>
<keyword evidence="3 7" id="KW-0732">Signal</keyword>